<proteinExistence type="predicted"/>
<dbReference type="Pfam" id="PF15931">
    <property type="entry name" value="DUF4747"/>
    <property type="match status" value="1"/>
</dbReference>
<name>D7AX74_NOCDD</name>
<evidence type="ECO:0000313" key="2">
    <source>
        <dbReference type="Proteomes" id="UP000002219"/>
    </source>
</evidence>
<evidence type="ECO:0000313" key="1">
    <source>
        <dbReference type="EMBL" id="ADH69844.1"/>
    </source>
</evidence>
<dbReference type="EMBL" id="CP002040">
    <property type="protein sequence ID" value="ADH69844.1"/>
    <property type="molecule type" value="Genomic_DNA"/>
</dbReference>
<dbReference type="OrthoDB" id="9823816at2"/>
<keyword evidence="2" id="KW-1185">Reference proteome</keyword>
<dbReference type="InterPro" id="IPR031832">
    <property type="entry name" value="DUF4747"/>
</dbReference>
<sequence length="311" mass="35472">MTEEAATQEPWFAGKPGTILFFRINRRPLENPPLMEDRPDSVMDHIAETLLFGEKVKTLGRGKREWILGNRVIETNEETMTGLVGWIREGTETHGEYDQENKVWRDVTRGRDVSASTPFCFESKARILAIVKHSSINEKVLPVVFEQILNTGESRRHWPSVKWEVDPILDPKTFSTWLGEVDVVQHVELVAKLPNPDGIHLFGELWDDIQEMNASQIKTTLDAANPSGLTNIQENDRVKNHISMSQNGYGYVTAKGKKDGRKSTYDQRKNVDRANIDTMPSQWEQAWGVLKSRALARAERFIRENTSTEDA</sequence>
<dbReference type="Proteomes" id="UP000002219">
    <property type="component" value="Chromosome 1"/>
</dbReference>
<dbReference type="KEGG" id="nda:Ndas_4455"/>
<reference evidence="1 2" key="1">
    <citation type="journal article" date="2010" name="Stand. Genomic Sci.">
        <title>Complete genome sequence of Nocardiopsis dassonvillei type strain (IMRU 509).</title>
        <authorList>
            <person name="Sun H."/>
            <person name="Lapidus A."/>
            <person name="Nolan M."/>
            <person name="Lucas S."/>
            <person name="Del Rio T.G."/>
            <person name="Tice H."/>
            <person name="Cheng J.F."/>
            <person name="Tapia R."/>
            <person name="Han C."/>
            <person name="Goodwin L."/>
            <person name="Pitluck S."/>
            <person name="Pagani I."/>
            <person name="Ivanova N."/>
            <person name="Mavromatis K."/>
            <person name="Mikhailova N."/>
            <person name="Pati A."/>
            <person name="Chen A."/>
            <person name="Palaniappan K."/>
            <person name="Land M."/>
            <person name="Hauser L."/>
            <person name="Chang Y.J."/>
            <person name="Jeffries C.D."/>
            <person name="Djao O.D."/>
            <person name="Rohde M."/>
            <person name="Sikorski J."/>
            <person name="Goker M."/>
            <person name="Woyke T."/>
            <person name="Bristow J."/>
            <person name="Eisen J.A."/>
            <person name="Markowitz V."/>
            <person name="Hugenholtz P."/>
            <person name="Kyrpides N.C."/>
            <person name="Klenk H.P."/>
        </authorList>
    </citation>
    <scope>NUCLEOTIDE SEQUENCE [LARGE SCALE GENOMIC DNA]</scope>
    <source>
        <strain evidence="2">ATCC 23218 / DSM 43111 / CIP 107115 / JCM 7437 / KCTC 9190 / NBRC 14626 / NCTC 10488 / NRRL B-5397 / IMRU 509</strain>
    </source>
</reference>
<dbReference type="HOGENOM" id="CLU_893808_0_0_11"/>
<accession>D7AX74</accession>
<protein>
    <submittedName>
        <fullName evidence="1">Uncharacterized protein</fullName>
    </submittedName>
</protein>
<dbReference type="AlphaFoldDB" id="D7AX74"/>
<gene>
    <name evidence="1" type="ordered locus">Ndas_4455</name>
</gene>
<organism evidence="1 2">
    <name type="scientific">Nocardiopsis dassonvillei (strain ATCC 23218 / DSM 43111 / CIP 107115 / JCM 7437 / KCTC 9190 / NBRC 14626 / NCTC 10488 / NRRL B-5397 / IMRU 509)</name>
    <name type="common">Actinomadura dassonvillei</name>
    <dbReference type="NCBI Taxonomy" id="446468"/>
    <lineage>
        <taxon>Bacteria</taxon>
        <taxon>Bacillati</taxon>
        <taxon>Actinomycetota</taxon>
        <taxon>Actinomycetes</taxon>
        <taxon>Streptosporangiales</taxon>
        <taxon>Nocardiopsidaceae</taxon>
        <taxon>Nocardiopsis</taxon>
    </lineage>
</organism>